<name>A0AAE2ZS76_9HYPH</name>
<dbReference type="Gene3D" id="1.25.10.10">
    <property type="entry name" value="Leucine-rich Repeat Variant"/>
    <property type="match status" value="1"/>
</dbReference>
<organism evidence="1 2">
    <name type="scientific">Flavimaribacter sediminis</name>
    <dbReference type="NCBI Taxonomy" id="2865987"/>
    <lineage>
        <taxon>Bacteria</taxon>
        <taxon>Pseudomonadati</taxon>
        <taxon>Pseudomonadota</taxon>
        <taxon>Alphaproteobacteria</taxon>
        <taxon>Hyphomicrobiales</taxon>
        <taxon>Rhizobiaceae</taxon>
        <taxon>Flavimaribacter</taxon>
    </lineage>
</organism>
<proteinExistence type="predicted"/>
<protein>
    <submittedName>
        <fullName evidence="1">Uncharacterized protein</fullName>
    </submittedName>
</protein>
<sequence>MAALKPQTGPDIEHRLACSQGRRDEGPNVELAEELAEADDAGGVKAVAECLTFGSSAIQSDAVKVLYEIGARKPHLIVQHMAILMERLQSNNNRIVWGSLTALACVAEVAPHKIAGQHLNVILDAADRGSVIAKDQAMNILIALMLERLETAAVNQLPLYAERIFPVLDKSEYRAFRDVLMRRLDDHMAQSKRKRIEKIIRKLER</sequence>
<dbReference type="RefSeq" id="WP_220230661.1">
    <property type="nucleotide sequence ID" value="NZ_JAICBX010000005.1"/>
</dbReference>
<dbReference type="SUPFAM" id="SSF48371">
    <property type="entry name" value="ARM repeat"/>
    <property type="match status" value="1"/>
</dbReference>
<dbReference type="EMBL" id="JAICBX010000005">
    <property type="protein sequence ID" value="MBW8639927.1"/>
    <property type="molecule type" value="Genomic_DNA"/>
</dbReference>
<gene>
    <name evidence="1" type="ORF">K1W69_22215</name>
</gene>
<comment type="caution">
    <text evidence="1">The sequence shown here is derived from an EMBL/GenBank/DDBJ whole genome shotgun (WGS) entry which is preliminary data.</text>
</comment>
<dbReference type="AlphaFoldDB" id="A0AAE2ZS76"/>
<dbReference type="InterPro" id="IPR016024">
    <property type="entry name" value="ARM-type_fold"/>
</dbReference>
<dbReference type="InterPro" id="IPR011989">
    <property type="entry name" value="ARM-like"/>
</dbReference>
<keyword evidence="2" id="KW-1185">Reference proteome</keyword>
<dbReference type="Proteomes" id="UP001196509">
    <property type="component" value="Unassembled WGS sequence"/>
</dbReference>
<evidence type="ECO:0000313" key="1">
    <source>
        <dbReference type="EMBL" id="MBW8639927.1"/>
    </source>
</evidence>
<accession>A0AAE2ZS76</accession>
<evidence type="ECO:0000313" key="2">
    <source>
        <dbReference type="Proteomes" id="UP001196509"/>
    </source>
</evidence>
<reference evidence="1" key="1">
    <citation type="submission" date="2021-08" db="EMBL/GenBank/DDBJ databases">
        <title>Hoeflea bacterium WL0058 sp. nov., isolated from the sediment.</title>
        <authorList>
            <person name="Wang L."/>
            <person name="Zhang D."/>
        </authorList>
    </citation>
    <scope>NUCLEOTIDE SEQUENCE</scope>
    <source>
        <strain evidence="1">WL0058</strain>
    </source>
</reference>